<keyword evidence="8 12" id="KW-0256">Endoplasmic reticulum</keyword>
<dbReference type="PANTHER" id="PTHR12867">
    <property type="entry name" value="GLYCOSYL TRANSFERASE-RELATED"/>
    <property type="match status" value="1"/>
</dbReference>
<dbReference type="OMA" id="ILDAWKM"/>
<evidence type="ECO:0000256" key="11">
    <source>
        <dbReference type="ARBA" id="ARBA00048184"/>
    </source>
</evidence>
<sequence length="173" mass="18312">MKLVVTTGATVTFRRLLARVLDPQFLDELESAGFTDIVVQYGAETRNGVDVSAQYVSTLGEMPPSVTLVGLTNDVPALLKGADVVVTHAGTGSILDAVRSGYSVVVVPNSELMDNHQQEIATAFAGLGVCEAVDVTELSVSHLVQAARTQYKQLPPPQSIESVLAYELQAGAR</sequence>
<dbReference type="EMBL" id="SWFT01000009">
    <property type="protein sequence ID" value="KAA8908254.1"/>
    <property type="molecule type" value="Genomic_DNA"/>
</dbReference>
<comment type="catalytic activity">
    <reaction evidence="11">
        <text>an N-acetyl-alpha-D-glucosaminyl-diphospho-di-trans,poly-cis-dolichol + UDP-N-acetyl-alpha-D-glucosamine = an N,N'-diacetylchitobiosyl-diphospho-di-trans,poly-cis-dolichol + UDP + H(+)</text>
        <dbReference type="Rhea" id="RHEA:23380"/>
        <dbReference type="Rhea" id="RHEA-COMP:19507"/>
        <dbReference type="Rhea" id="RHEA-COMP:19510"/>
        <dbReference type="ChEBI" id="CHEBI:15378"/>
        <dbReference type="ChEBI" id="CHEBI:57269"/>
        <dbReference type="ChEBI" id="CHEBI:57705"/>
        <dbReference type="ChEBI" id="CHEBI:58223"/>
        <dbReference type="ChEBI" id="CHEBI:58427"/>
        <dbReference type="EC" id="2.4.1.141"/>
    </reaction>
</comment>
<dbReference type="InterPro" id="IPR039042">
    <property type="entry name" value="Alg13-like"/>
</dbReference>
<dbReference type="Proteomes" id="UP000449547">
    <property type="component" value="Unassembled WGS sequence"/>
</dbReference>
<evidence type="ECO:0000256" key="7">
    <source>
        <dbReference type="ARBA" id="ARBA00022679"/>
    </source>
</evidence>
<comment type="subunit">
    <text evidence="3 12">Heterodimer with ALG14 to form a functional enzyme.</text>
</comment>
<evidence type="ECO:0000256" key="12">
    <source>
        <dbReference type="RuleBase" id="RU362128"/>
    </source>
</evidence>
<evidence type="ECO:0000256" key="10">
    <source>
        <dbReference type="ARBA" id="ARBA00032061"/>
    </source>
</evidence>
<evidence type="ECO:0000256" key="2">
    <source>
        <dbReference type="ARBA" id="ARBA00006962"/>
    </source>
</evidence>
<organism evidence="14 15">
    <name type="scientific">Diutina rugosa</name>
    <name type="common">Yeast</name>
    <name type="synonym">Candida rugosa</name>
    <dbReference type="NCBI Taxonomy" id="5481"/>
    <lineage>
        <taxon>Eukaryota</taxon>
        <taxon>Fungi</taxon>
        <taxon>Dikarya</taxon>
        <taxon>Ascomycota</taxon>
        <taxon>Saccharomycotina</taxon>
        <taxon>Pichiomycetes</taxon>
        <taxon>Debaryomycetaceae</taxon>
        <taxon>Diutina</taxon>
    </lineage>
</organism>
<dbReference type="VEuPathDB" id="FungiDB:DIURU_000223"/>
<keyword evidence="7 12" id="KW-0808">Transferase</keyword>
<dbReference type="OrthoDB" id="20273at2759"/>
<dbReference type="SUPFAM" id="SSF53756">
    <property type="entry name" value="UDP-Glycosyltransferase/glycogen phosphorylase"/>
    <property type="match status" value="1"/>
</dbReference>
<protein>
    <recommendedName>
        <fullName evidence="5 12">UDP-N-acetylglucosamine transferase subunit ALG13</fullName>
        <ecNumber evidence="4 12">2.4.1.141</ecNumber>
    </recommendedName>
    <alternativeName>
        <fullName evidence="10 12">Asparagine-linked glycosylation protein 13</fullName>
    </alternativeName>
</protein>
<evidence type="ECO:0000256" key="4">
    <source>
        <dbReference type="ARBA" id="ARBA00012614"/>
    </source>
</evidence>
<dbReference type="InterPro" id="IPR007235">
    <property type="entry name" value="Glyco_trans_28_C"/>
</dbReference>
<evidence type="ECO:0000256" key="6">
    <source>
        <dbReference type="ARBA" id="ARBA00022676"/>
    </source>
</evidence>
<evidence type="ECO:0000256" key="5">
    <source>
        <dbReference type="ARBA" id="ARBA00017468"/>
    </source>
</evidence>
<evidence type="ECO:0000256" key="3">
    <source>
        <dbReference type="ARBA" id="ARBA00011198"/>
    </source>
</evidence>
<evidence type="ECO:0000313" key="14">
    <source>
        <dbReference type="EMBL" id="KAA8908254.1"/>
    </source>
</evidence>
<comment type="function">
    <text evidence="9 12">Involved in protein N-glycosylation. Essential for the second step of the dolichol-linked oligosaccharide pathway.</text>
</comment>
<evidence type="ECO:0000259" key="13">
    <source>
        <dbReference type="Pfam" id="PF04101"/>
    </source>
</evidence>
<evidence type="ECO:0000256" key="1">
    <source>
        <dbReference type="ARBA" id="ARBA00004240"/>
    </source>
</evidence>
<dbReference type="GO" id="GO:0005783">
    <property type="term" value="C:endoplasmic reticulum"/>
    <property type="evidence" value="ECO:0007669"/>
    <property type="project" value="UniProtKB-SubCell"/>
</dbReference>
<reference evidence="14 15" key="1">
    <citation type="submission" date="2019-07" db="EMBL/GenBank/DDBJ databases">
        <title>Genome assembly of two rare yeast pathogens: Diutina rugosa and Trichomonascus ciferrii.</title>
        <authorList>
            <person name="Mixao V."/>
            <person name="Saus E."/>
            <person name="Hansen A."/>
            <person name="Lass-Flor C."/>
            <person name="Gabaldon T."/>
        </authorList>
    </citation>
    <scope>NUCLEOTIDE SEQUENCE [LARGE SCALE GENOMIC DNA]</scope>
    <source>
        <strain evidence="14 15">CBS 613</strain>
    </source>
</reference>
<dbReference type="GO" id="GO:0006488">
    <property type="term" value="P:dolichol-linked oligosaccharide biosynthetic process"/>
    <property type="evidence" value="ECO:0007669"/>
    <property type="project" value="InterPro"/>
</dbReference>
<comment type="caution">
    <text evidence="14">The sequence shown here is derived from an EMBL/GenBank/DDBJ whole genome shotgun (WGS) entry which is preliminary data.</text>
</comment>
<gene>
    <name evidence="12" type="primary">ALG13</name>
    <name evidence="14" type="ORF">DIURU_000223</name>
</gene>
<dbReference type="Gene3D" id="3.40.50.2000">
    <property type="entry name" value="Glycogen Phosphorylase B"/>
    <property type="match status" value="1"/>
</dbReference>
<keyword evidence="6 12" id="KW-0328">Glycosyltransferase</keyword>
<dbReference type="PANTHER" id="PTHR12867:SF6">
    <property type="entry name" value="N-ACETYLGLUCOSAMINYLDIPHOSPHODOLICHOL N-ACETYLGLUCOSAMINYLTRANSFERASE"/>
    <property type="match status" value="1"/>
</dbReference>
<dbReference type="Pfam" id="PF04101">
    <property type="entry name" value="Glyco_tran_28_C"/>
    <property type="match status" value="1"/>
</dbReference>
<dbReference type="AlphaFoldDB" id="A0A642UZ99"/>
<comment type="similarity">
    <text evidence="2 12">Belongs to the glycosyltransferase 28 family.</text>
</comment>
<comment type="subcellular location">
    <subcellularLocation>
        <location evidence="1 12">Endoplasmic reticulum</location>
    </subcellularLocation>
</comment>
<dbReference type="GO" id="GO:0004577">
    <property type="term" value="F:N-acetylglucosaminyldiphosphodolichol N-acetylglucosaminyltransferase activity"/>
    <property type="evidence" value="ECO:0007669"/>
    <property type="project" value="UniProtKB-EC"/>
</dbReference>
<feature type="domain" description="Glycosyl transferase family 28 C-terminal" evidence="13">
    <location>
        <begin position="3"/>
        <end position="149"/>
    </location>
</feature>
<accession>A0A642UZ99</accession>
<evidence type="ECO:0000256" key="9">
    <source>
        <dbReference type="ARBA" id="ARBA00024804"/>
    </source>
</evidence>
<evidence type="ECO:0000313" key="15">
    <source>
        <dbReference type="Proteomes" id="UP000449547"/>
    </source>
</evidence>
<proteinExistence type="inferred from homology"/>
<dbReference type="EC" id="2.4.1.141" evidence="4 12"/>
<keyword evidence="15" id="KW-1185">Reference proteome</keyword>
<name>A0A642UZ99_DIURU</name>
<evidence type="ECO:0000256" key="8">
    <source>
        <dbReference type="ARBA" id="ARBA00022824"/>
    </source>
</evidence>